<dbReference type="GO" id="GO:0007186">
    <property type="term" value="P:G protein-coupled receptor signaling pathway"/>
    <property type="evidence" value="ECO:0007669"/>
    <property type="project" value="InterPro"/>
</dbReference>
<organism evidence="12 13">
    <name type="scientific">Eremothecium sinecaudum</name>
    <dbReference type="NCBI Taxonomy" id="45286"/>
    <lineage>
        <taxon>Eukaryota</taxon>
        <taxon>Fungi</taxon>
        <taxon>Dikarya</taxon>
        <taxon>Ascomycota</taxon>
        <taxon>Saccharomycotina</taxon>
        <taxon>Saccharomycetes</taxon>
        <taxon>Saccharomycetales</taxon>
        <taxon>Saccharomycetaceae</taxon>
        <taxon>Eremothecium</taxon>
    </lineage>
</organism>
<evidence type="ECO:0000256" key="1">
    <source>
        <dbReference type="ARBA" id="ARBA00004370"/>
    </source>
</evidence>
<sequence length="94" mass="10972">MSDLQKLPPKIQYLKLKRTTELNNKLRKELARERITASNACLKLIEYTSTTKDYAIPEVWGYMKPGENHFRDTGRLKYNRGDKSGKDMTCCIIM</sequence>
<gene>
    <name evidence="12" type="ORF">AW171_hschr85063</name>
</gene>
<dbReference type="AlphaFoldDB" id="A0A0X8HWH3"/>
<evidence type="ECO:0000259" key="11">
    <source>
        <dbReference type="SMART" id="SM01224"/>
    </source>
</evidence>
<evidence type="ECO:0000256" key="4">
    <source>
        <dbReference type="ARBA" id="ARBA00022481"/>
    </source>
</evidence>
<dbReference type="SMART" id="SM01224">
    <property type="entry name" value="G_gamma"/>
    <property type="match status" value="1"/>
</dbReference>
<name>A0A0X8HWH3_9SACH</name>
<dbReference type="SMART" id="SM00224">
    <property type="entry name" value="GGL"/>
    <property type="match status" value="1"/>
</dbReference>
<feature type="domain" description="G protein gamma" evidence="10">
    <location>
        <begin position="16"/>
        <end position="79"/>
    </location>
</feature>
<dbReference type="Gene3D" id="4.10.260.10">
    <property type="entry name" value="Transducin (heterotrimeric G protein), gamma chain"/>
    <property type="match status" value="1"/>
</dbReference>
<keyword evidence="7" id="KW-0807">Transducer</keyword>
<protein>
    <recommendedName>
        <fullName evidence="3">Guanine nucleotide-binding protein subunit gamma</fullName>
    </recommendedName>
</protein>
<evidence type="ECO:0000256" key="8">
    <source>
        <dbReference type="ARBA" id="ARBA00023288"/>
    </source>
</evidence>
<dbReference type="PANTHER" id="PTHR28189">
    <property type="entry name" value="GUANINE NUCLEOTIDE-BINDING PROTEIN SUBUNIT GAMMA"/>
    <property type="match status" value="1"/>
</dbReference>
<keyword evidence="13" id="KW-1185">Reference proteome</keyword>
<dbReference type="EMBL" id="CP014248">
    <property type="protein sequence ID" value="AMD22991.1"/>
    <property type="molecule type" value="Genomic_DNA"/>
</dbReference>
<evidence type="ECO:0000256" key="6">
    <source>
        <dbReference type="ARBA" id="ARBA00023139"/>
    </source>
</evidence>
<reference evidence="12 13" key="1">
    <citation type="submission" date="2016-01" db="EMBL/GenBank/DDBJ databases">
        <title>Genome sequence of the yeast Holleya sinecauda.</title>
        <authorList>
            <person name="Dietrich F.S."/>
        </authorList>
    </citation>
    <scope>NUCLEOTIDE SEQUENCE [LARGE SCALE GENOMIC DNA]</scope>
    <source>
        <strain evidence="12 13">ATCC 58844</strain>
    </source>
</reference>
<evidence type="ECO:0000256" key="9">
    <source>
        <dbReference type="ARBA" id="ARBA00023289"/>
    </source>
</evidence>
<accession>A0A0X8HWH3</accession>
<dbReference type="InterPro" id="IPR041848">
    <property type="entry name" value="Ste18_fungal"/>
</dbReference>
<dbReference type="OrthoDB" id="19232at2759"/>
<evidence type="ECO:0000259" key="10">
    <source>
        <dbReference type="SMART" id="SM00224"/>
    </source>
</evidence>
<keyword evidence="8" id="KW-0449">Lipoprotein</keyword>
<dbReference type="GeneID" id="28726369"/>
<keyword evidence="4" id="KW-0488">Methylation</keyword>
<dbReference type="GO" id="GO:0005834">
    <property type="term" value="C:heterotrimeric G-protein complex"/>
    <property type="evidence" value="ECO:0007669"/>
    <property type="project" value="TreeGrafter"/>
</dbReference>
<dbReference type="GO" id="GO:0000750">
    <property type="term" value="P:pheromone-dependent signal transduction involved in conjugation with cellular fusion"/>
    <property type="evidence" value="ECO:0007669"/>
    <property type="project" value="InterPro"/>
</dbReference>
<dbReference type="InterPro" id="IPR036284">
    <property type="entry name" value="GGL_sf"/>
</dbReference>
<dbReference type="Proteomes" id="UP000243052">
    <property type="component" value="Chromosome viii"/>
</dbReference>
<dbReference type="PANTHER" id="PTHR28189:SF1">
    <property type="entry name" value="GUANINE NUCLEOTIDE-BINDING PROTEIN SUBUNIT GAMMA"/>
    <property type="match status" value="1"/>
</dbReference>
<evidence type="ECO:0000256" key="5">
    <source>
        <dbReference type="ARBA" id="ARBA00023136"/>
    </source>
</evidence>
<dbReference type="Pfam" id="PF00631">
    <property type="entry name" value="G-gamma"/>
    <property type="match status" value="1"/>
</dbReference>
<keyword evidence="6" id="KW-0564">Palmitate</keyword>
<evidence type="ECO:0000256" key="2">
    <source>
        <dbReference type="ARBA" id="ARBA00007431"/>
    </source>
</evidence>
<evidence type="ECO:0000313" key="12">
    <source>
        <dbReference type="EMBL" id="AMD22991.1"/>
    </source>
</evidence>
<evidence type="ECO:0000256" key="7">
    <source>
        <dbReference type="ARBA" id="ARBA00023224"/>
    </source>
</evidence>
<comment type="similarity">
    <text evidence="2">Belongs to the G protein gamma family.</text>
</comment>
<keyword evidence="9" id="KW-0636">Prenylation</keyword>
<dbReference type="InterPro" id="IPR015898">
    <property type="entry name" value="G-protein_gamma-like_dom"/>
</dbReference>
<keyword evidence="5" id="KW-0472">Membrane</keyword>
<dbReference type="RefSeq" id="XP_017989987.1">
    <property type="nucleotide sequence ID" value="XM_018134498.1"/>
</dbReference>
<evidence type="ECO:0000256" key="3">
    <source>
        <dbReference type="ARBA" id="ARBA00016111"/>
    </source>
</evidence>
<proteinExistence type="inferred from homology"/>
<comment type="subcellular location">
    <subcellularLocation>
        <location evidence="1">Membrane</location>
    </subcellularLocation>
</comment>
<evidence type="ECO:0000313" key="13">
    <source>
        <dbReference type="Proteomes" id="UP000243052"/>
    </source>
</evidence>
<dbReference type="STRING" id="45286.A0A0X8HWH3"/>
<feature type="domain" description="G protein gamma" evidence="11">
    <location>
        <begin position="12"/>
        <end position="94"/>
    </location>
</feature>
<dbReference type="GO" id="GO:0031681">
    <property type="term" value="F:G-protein beta-subunit binding"/>
    <property type="evidence" value="ECO:0007669"/>
    <property type="project" value="InterPro"/>
</dbReference>